<dbReference type="Pfam" id="PF08031">
    <property type="entry name" value="BBE"/>
    <property type="match status" value="1"/>
</dbReference>
<dbReference type="SUPFAM" id="SSF56176">
    <property type="entry name" value="FAD-binding/transporter-associated domain-like"/>
    <property type="match status" value="1"/>
</dbReference>
<protein>
    <submittedName>
        <fullName evidence="8">FAD/FMN-containing dehydrogenase</fullName>
    </submittedName>
</protein>
<dbReference type="Gene3D" id="3.30.43.10">
    <property type="entry name" value="Uridine Diphospho-n-acetylenolpyruvylglucosamine Reductase, domain 2"/>
    <property type="match status" value="1"/>
</dbReference>
<feature type="chain" id="PRO_5010227815" evidence="6">
    <location>
        <begin position="28"/>
        <end position="503"/>
    </location>
</feature>
<dbReference type="PANTHER" id="PTHR42973">
    <property type="entry name" value="BINDING OXIDOREDUCTASE, PUTATIVE (AFU_ORTHOLOGUE AFUA_1G17690)-RELATED"/>
    <property type="match status" value="1"/>
</dbReference>
<dbReference type="GO" id="GO:0016491">
    <property type="term" value="F:oxidoreductase activity"/>
    <property type="evidence" value="ECO:0007669"/>
    <property type="project" value="UniProtKB-KW"/>
</dbReference>
<dbReference type="Proteomes" id="UP000181942">
    <property type="component" value="Unassembled WGS sequence"/>
</dbReference>
<evidence type="ECO:0000256" key="6">
    <source>
        <dbReference type="SAM" id="SignalP"/>
    </source>
</evidence>
<keyword evidence="6" id="KW-0732">Signal</keyword>
<dbReference type="GO" id="GO:0071949">
    <property type="term" value="F:FAD binding"/>
    <property type="evidence" value="ECO:0007669"/>
    <property type="project" value="InterPro"/>
</dbReference>
<evidence type="ECO:0000256" key="4">
    <source>
        <dbReference type="ARBA" id="ARBA00022827"/>
    </source>
</evidence>
<reference evidence="8 9" key="1">
    <citation type="submission" date="2016-10" db="EMBL/GenBank/DDBJ databases">
        <authorList>
            <person name="de Groot N.N."/>
        </authorList>
    </citation>
    <scope>NUCLEOTIDE SEQUENCE [LARGE SCALE GENOMIC DNA]</scope>
    <source>
        <strain evidence="8 9">OK461</strain>
    </source>
</reference>
<organism evidence="8 9">
    <name type="scientific">Streptomyces mirabilis</name>
    <dbReference type="NCBI Taxonomy" id="68239"/>
    <lineage>
        <taxon>Bacteria</taxon>
        <taxon>Bacillati</taxon>
        <taxon>Actinomycetota</taxon>
        <taxon>Actinomycetes</taxon>
        <taxon>Kitasatosporales</taxon>
        <taxon>Streptomycetaceae</taxon>
        <taxon>Streptomyces</taxon>
    </lineage>
</organism>
<proteinExistence type="inferred from homology"/>
<dbReference type="InterPro" id="IPR050416">
    <property type="entry name" value="FAD-linked_Oxidoreductase"/>
</dbReference>
<keyword evidence="4" id="KW-0274">FAD</keyword>
<dbReference type="InterPro" id="IPR016166">
    <property type="entry name" value="FAD-bd_PCMH"/>
</dbReference>
<evidence type="ECO:0000256" key="5">
    <source>
        <dbReference type="ARBA" id="ARBA00023002"/>
    </source>
</evidence>
<dbReference type="PANTHER" id="PTHR42973:SF39">
    <property type="entry name" value="FAD-BINDING PCMH-TYPE DOMAIN-CONTAINING PROTEIN"/>
    <property type="match status" value="1"/>
</dbReference>
<evidence type="ECO:0000313" key="9">
    <source>
        <dbReference type="Proteomes" id="UP000181942"/>
    </source>
</evidence>
<evidence type="ECO:0000256" key="3">
    <source>
        <dbReference type="ARBA" id="ARBA00022630"/>
    </source>
</evidence>
<dbReference type="InterPro" id="IPR006311">
    <property type="entry name" value="TAT_signal"/>
</dbReference>
<dbReference type="RefSeq" id="WP_075033390.1">
    <property type="nucleotide sequence ID" value="NZ_FONR01000039.1"/>
</dbReference>
<dbReference type="InterPro" id="IPR012951">
    <property type="entry name" value="BBE"/>
</dbReference>
<dbReference type="Gene3D" id="3.40.462.20">
    <property type="match status" value="1"/>
</dbReference>
<keyword evidence="5" id="KW-0560">Oxidoreductase</keyword>
<dbReference type="InterPro" id="IPR016169">
    <property type="entry name" value="FAD-bd_PCMH_sub2"/>
</dbReference>
<dbReference type="InterPro" id="IPR006094">
    <property type="entry name" value="Oxid_FAD_bind_N"/>
</dbReference>
<dbReference type="Pfam" id="PF01565">
    <property type="entry name" value="FAD_binding_4"/>
    <property type="match status" value="1"/>
</dbReference>
<feature type="domain" description="FAD-binding PCMH-type" evidence="7">
    <location>
        <begin position="63"/>
        <end position="232"/>
    </location>
</feature>
<dbReference type="InterPro" id="IPR016167">
    <property type="entry name" value="FAD-bd_PCMH_sub1"/>
</dbReference>
<evidence type="ECO:0000259" key="7">
    <source>
        <dbReference type="PROSITE" id="PS51387"/>
    </source>
</evidence>
<sequence>MITRRALIGAGTAAVGLAVLPNSPVSAGSSAPWSTLAGKLQGQLVLPTDSGYGVAKQLELGQFDSVNPQAVAYCVSSSDVSVALRFAQDNALPSAVRSGGHSFGGYSTTPGLIIDVSRLNAITVGSGTVDIGPGAKNVEILNALAPHALVVSEGGCPTVSAGGFLQGGGFGFLTRPTGMACDAIISAEVVLADGCVVTASPTSHPDLFWAIRGGGGGNFGVVTRFTVTPHEGDQMAISNLIFPYDRAADVLHGVGQWLVDAPRTIGGGAYLVQADAAPGTVPALNVFLASRGTPAELASEAARLLSLTGAVTARQDAVMTYQQVMMMIFGCSTLTQDQCQRAGKSPSGVLTRPAFGLERTRLGSVPYAQSDWANVVTAFDADRKAGQARYLDFHFFGGAANDPARTDTAYVHRDSLFSVNYRVLINDPAQVTAETKAVATSWVDHGFDTVDPLSNGETYQNWMDAELPNWRQSYYAENYARLKVVKAKYDPYRYFKFAQGIGA</sequence>
<gene>
    <name evidence="8" type="ORF">SAMN02787118_13926</name>
</gene>
<dbReference type="InterPro" id="IPR036318">
    <property type="entry name" value="FAD-bd_PCMH-like_sf"/>
</dbReference>
<accession>A0A1I2WRS1</accession>
<comment type="similarity">
    <text evidence="2">Belongs to the oxygen-dependent FAD-linked oxidoreductase family.</text>
</comment>
<evidence type="ECO:0000313" key="8">
    <source>
        <dbReference type="EMBL" id="SFH03387.1"/>
    </source>
</evidence>
<dbReference type="Gene3D" id="3.30.465.10">
    <property type="match status" value="1"/>
</dbReference>
<dbReference type="PROSITE" id="PS51318">
    <property type="entry name" value="TAT"/>
    <property type="match status" value="1"/>
</dbReference>
<name>A0A1I2WRS1_9ACTN</name>
<dbReference type="EMBL" id="FONR01000039">
    <property type="protein sequence ID" value="SFH03387.1"/>
    <property type="molecule type" value="Genomic_DNA"/>
</dbReference>
<dbReference type="OrthoDB" id="545125at2"/>
<feature type="signal peptide" evidence="6">
    <location>
        <begin position="1"/>
        <end position="27"/>
    </location>
</feature>
<dbReference type="PROSITE" id="PS51387">
    <property type="entry name" value="FAD_PCMH"/>
    <property type="match status" value="1"/>
</dbReference>
<evidence type="ECO:0000256" key="1">
    <source>
        <dbReference type="ARBA" id="ARBA00001974"/>
    </source>
</evidence>
<keyword evidence="3" id="KW-0285">Flavoprotein</keyword>
<comment type="cofactor">
    <cofactor evidence="1">
        <name>FAD</name>
        <dbReference type="ChEBI" id="CHEBI:57692"/>
    </cofactor>
</comment>
<dbReference type="AlphaFoldDB" id="A0A1I2WRS1"/>
<evidence type="ECO:0000256" key="2">
    <source>
        <dbReference type="ARBA" id="ARBA00005466"/>
    </source>
</evidence>